<feature type="chain" id="PRO_5042088809" description="Aminopeptidase" evidence="12">
    <location>
        <begin position="25"/>
        <end position="917"/>
    </location>
</feature>
<dbReference type="Pfam" id="PF11838">
    <property type="entry name" value="ERAP1_C"/>
    <property type="match status" value="1"/>
</dbReference>
<dbReference type="Gene3D" id="2.60.40.1730">
    <property type="entry name" value="tricorn interacting facor f3 domain"/>
    <property type="match status" value="1"/>
</dbReference>
<dbReference type="Proteomes" id="UP001196413">
    <property type="component" value="Unassembled WGS sequence"/>
</dbReference>
<evidence type="ECO:0000259" key="14">
    <source>
        <dbReference type="Pfam" id="PF11838"/>
    </source>
</evidence>
<keyword evidence="6 9" id="KW-0862">Zinc</keyword>
<evidence type="ECO:0000313" key="16">
    <source>
        <dbReference type="EMBL" id="KAJ1374438.1"/>
    </source>
</evidence>
<comment type="cofactor">
    <cofactor evidence="9 11">
        <name>Zn(2+)</name>
        <dbReference type="ChEBI" id="CHEBI:29105"/>
    </cofactor>
    <text evidence="9 11">Binds 1 zinc ion per subunit.</text>
</comment>
<dbReference type="Pfam" id="PF17900">
    <property type="entry name" value="Peptidase_M1_N"/>
    <property type="match status" value="1"/>
</dbReference>
<dbReference type="InterPro" id="IPR045357">
    <property type="entry name" value="Aminopeptidase_N-like_N"/>
</dbReference>
<dbReference type="Gene3D" id="1.10.390.10">
    <property type="entry name" value="Neutral Protease Domain 2"/>
    <property type="match status" value="1"/>
</dbReference>
<dbReference type="PRINTS" id="PR00756">
    <property type="entry name" value="ALADIPTASE"/>
</dbReference>
<evidence type="ECO:0000259" key="13">
    <source>
        <dbReference type="Pfam" id="PF01433"/>
    </source>
</evidence>
<dbReference type="InterPro" id="IPR024571">
    <property type="entry name" value="ERAP1-like_C_dom"/>
</dbReference>
<dbReference type="GO" id="GO:0005615">
    <property type="term" value="C:extracellular space"/>
    <property type="evidence" value="ECO:0007669"/>
    <property type="project" value="TreeGrafter"/>
</dbReference>
<dbReference type="InterPro" id="IPR050344">
    <property type="entry name" value="Peptidase_M1_aminopeptidases"/>
</dbReference>
<evidence type="ECO:0000256" key="5">
    <source>
        <dbReference type="ARBA" id="ARBA00022801"/>
    </source>
</evidence>
<keyword evidence="3 11" id="KW-0645">Protease</keyword>
<dbReference type="InterPro" id="IPR001930">
    <property type="entry name" value="Peptidase_M1"/>
</dbReference>
<evidence type="ECO:0000256" key="1">
    <source>
        <dbReference type="ARBA" id="ARBA00010136"/>
    </source>
</evidence>
<dbReference type="InterPro" id="IPR042097">
    <property type="entry name" value="Aminopeptidase_N-like_N_sf"/>
</dbReference>
<evidence type="ECO:0000256" key="6">
    <source>
        <dbReference type="ARBA" id="ARBA00022833"/>
    </source>
</evidence>
<keyword evidence="12" id="KW-0732">Signal</keyword>
<dbReference type="PANTHER" id="PTHR11533">
    <property type="entry name" value="PROTEASE M1 ZINC METALLOPROTEASE"/>
    <property type="match status" value="1"/>
</dbReference>
<keyword evidence="2 11" id="KW-0031">Aminopeptidase</keyword>
<keyword evidence="4 9" id="KW-0479">Metal-binding</keyword>
<dbReference type="EMBL" id="JAHQIW010007459">
    <property type="protein sequence ID" value="KAJ1374438.1"/>
    <property type="molecule type" value="Genomic_DNA"/>
</dbReference>
<dbReference type="Pfam" id="PF01433">
    <property type="entry name" value="Peptidase_M1"/>
    <property type="match status" value="1"/>
</dbReference>
<dbReference type="FunFam" id="1.10.390.10:FF:000006">
    <property type="entry name" value="Puromycin-sensitive aminopeptidase"/>
    <property type="match status" value="1"/>
</dbReference>
<dbReference type="InterPro" id="IPR034016">
    <property type="entry name" value="M1_APN-typ"/>
</dbReference>
<comment type="similarity">
    <text evidence="1 11">Belongs to the peptidase M1 family.</text>
</comment>
<feature type="binding site" evidence="9">
    <location>
        <position position="353"/>
    </location>
    <ligand>
        <name>Zn(2+)</name>
        <dbReference type="ChEBI" id="CHEBI:29105"/>
        <note>catalytic</note>
    </ligand>
</feature>
<evidence type="ECO:0000256" key="9">
    <source>
        <dbReference type="PIRSR" id="PIRSR634016-3"/>
    </source>
</evidence>
<evidence type="ECO:0000256" key="12">
    <source>
        <dbReference type="SAM" id="SignalP"/>
    </source>
</evidence>
<evidence type="ECO:0000256" key="3">
    <source>
        <dbReference type="ARBA" id="ARBA00022670"/>
    </source>
</evidence>
<dbReference type="InterPro" id="IPR027268">
    <property type="entry name" value="Peptidase_M4/M1_CTD_sf"/>
</dbReference>
<feature type="domain" description="Aminopeptidase N-like N-terminal" evidence="15">
    <location>
        <begin position="50"/>
        <end position="246"/>
    </location>
</feature>
<dbReference type="GO" id="GO:0005737">
    <property type="term" value="C:cytoplasm"/>
    <property type="evidence" value="ECO:0007669"/>
    <property type="project" value="TreeGrafter"/>
</dbReference>
<organism evidence="16 17">
    <name type="scientific">Parelaphostrongylus tenuis</name>
    <name type="common">Meningeal worm</name>
    <dbReference type="NCBI Taxonomy" id="148309"/>
    <lineage>
        <taxon>Eukaryota</taxon>
        <taxon>Metazoa</taxon>
        <taxon>Ecdysozoa</taxon>
        <taxon>Nematoda</taxon>
        <taxon>Chromadorea</taxon>
        <taxon>Rhabditida</taxon>
        <taxon>Rhabditina</taxon>
        <taxon>Rhabditomorpha</taxon>
        <taxon>Strongyloidea</taxon>
        <taxon>Metastrongylidae</taxon>
        <taxon>Parelaphostrongylus</taxon>
    </lineage>
</organism>
<feature type="active site" description="Proton acceptor" evidence="8">
    <location>
        <position position="354"/>
    </location>
</feature>
<feature type="binding site" evidence="9">
    <location>
        <position position="357"/>
    </location>
    <ligand>
        <name>Zn(2+)</name>
        <dbReference type="ChEBI" id="CHEBI:29105"/>
        <note>catalytic</note>
    </ligand>
</feature>
<feature type="binding site" evidence="9">
    <location>
        <position position="376"/>
    </location>
    <ligand>
        <name>Zn(2+)</name>
        <dbReference type="ChEBI" id="CHEBI:29105"/>
        <note>catalytic</note>
    </ligand>
</feature>
<evidence type="ECO:0000256" key="8">
    <source>
        <dbReference type="PIRSR" id="PIRSR634016-1"/>
    </source>
</evidence>
<dbReference type="SUPFAM" id="SSF63737">
    <property type="entry name" value="Leukotriene A4 hydrolase N-terminal domain"/>
    <property type="match status" value="1"/>
</dbReference>
<evidence type="ECO:0000259" key="15">
    <source>
        <dbReference type="Pfam" id="PF17900"/>
    </source>
</evidence>
<accession>A0AAD5WM74</accession>
<feature type="signal peptide" evidence="12">
    <location>
        <begin position="1"/>
        <end position="24"/>
    </location>
</feature>
<dbReference type="GO" id="GO:0043171">
    <property type="term" value="P:peptide catabolic process"/>
    <property type="evidence" value="ECO:0007669"/>
    <property type="project" value="TreeGrafter"/>
</dbReference>
<keyword evidence="7 11" id="KW-0482">Metalloprotease</keyword>
<evidence type="ECO:0000256" key="10">
    <source>
        <dbReference type="PIRSR" id="PIRSR634016-4"/>
    </source>
</evidence>
<evidence type="ECO:0000256" key="7">
    <source>
        <dbReference type="ARBA" id="ARBA00023049"/>
    </source>
</evidence>
<dbReference type="GO" id="GO:0006508">
    <property type="term" value="P:proteolysis"/>
    <property type="evidence" value="ECO:0007669"/>
    <property type="project" value="UniProtKB-KW"/>
</dbReference>
<dbReference type="CDD" id="cd09601">
    <property type="entry name" value="M1_APN-Q_like"/>
    <property type="match status" value="1"/>
</dbReference>
<evidence type="ECO:0000256" key="4">
    <source>
        <dbReference type="ARBA" id="ARBA00022723"/>
    </source>
</evidence>
<feature type="domain" description="Peptidase M1 membrane alanine aminopeptidase" evidence="13">
    <location>
        <begin position="281"/>
        <end position="508"/>
    </location>
</feature>
<dbReference type="SUPFAM" id="SSF55486">
    <property type="entry name" value="Metalloproteases ('zincins'), catalytic domain"/>
    <property type="match status" value="1"/>
</dbReference>
<dbReference type="FunFam" id="2.60.40.1730:FF:000013">
    <property type="entry name" value="Aminopeptidase"/>
    <property type="match status" value="1"/>
</dbReference>
<evidence type="ECO:0000313" key="17">
    <source>
        <dbReference type="Proteomes" id="UP001196413"/>
    </source>
</evidence>
<reference evidence="16" key="1">
    <citation type="submission" date="2021-06" db="EMBL/GenBank/DDBJ databases">
        <title>Parelaphostrongylus tenuis whole genome reference sequence.</title>
        <authorList>
            <person name="Garwood T.J."/>
            <person name="Larsen P.A."/>
            <person name="Fountain-Jones N.M."/>
            <person name="Garbe J.R."/>
            <person name="Macchietto M.G."/>
            <person name="Kania S.A."/>
            <person name="Gerhold R.W."/>
            <person name="Richards J.E."/>
            <person name="Wolf T.M."/>
        </authorList>
    </citation>
    <scope>NUCLEOTIDE SEQUENCE</scope>
    <source>
        <strain evidence="16">MNPRO001-30</strain>
        <tissue evidence="16">Meninges</tissue>
    </source>
</reference>
<keyword evidence="5 11" id="KW-0378">Hydrolase</keyword>
<dbReference type="GO" id="GO:0042277">
    <property type="term" value="F:peptide binding"/>
    <property type="evidence" value="ECO:0007669"/>
    <property type="project" value="TreeGrafter"/>
</dbReference>
<dbReference type="GO" id="GO:0008270">
    <property type="term" value="F:zinc ion binding"/>
    <property type="evidence" value="ECO:0007669"/>
    <property type="project" value="UniProtKB-UniRule"/>
</dbReference>
<name>A0AAD5WM74_PARTN</name>
<sequence length="917" mass="105054">MKCTVISSVVFVIEILIFANIGSGTNQFDSNGSVDDSPTAADLLLPTNLVPLHYNLTIKTYLPFYVPFPPSKNLTFDGQVVITIKVLEPDRQIVLNMKDITVAPLECKVVTKSEDVKIEQIREEETLEKISFVLSRTLKRNEQVKLEVTYTGLISNTLSGLYQATYRQADGKTKIAAVTHFEPVGARRMVPCFDEPRYKANWTVTVIHPKGTRAVSNGIKTEEKEETSGDWKVSKFLTTPKMSSYLLAILVSEFDYIEKYTKSGVRFRVWSRPEAVNMTQYALDSGVRCLEFYEDYFGIKYPLKKQDMVALPDFAPGAMENWGLITYRENALLYDENLYGPANKARVAMVVAHELAHQWFGNLVTMEWWDDLWLNEGFATMVEYIGADEISNGQMRMIDYFLLDSFTSGLIADSIASSHPLSFQIDKAAEVLEAFDDISYGKGASVLFMLSALIGEENFKRGVNHYLKKFSYSNARAFDLWSSFDEVVQNLNGPDQQPIKITKFADAWTKQLGYPLVTAESFNATALKITQTRYKLNPKALEPEKYQRPSYGFKWDVPIWYQEGKEEVKLTWLKPDGWTKIIKQLKENHEVFSSRTRNAIINDVFAAAAIGRVEYETAFKLLAYISNEEEYLPWSEAIISIKEVVEKFGNEPESKFAKLYAESLLRKAYYRTDFNYISKRYKDDDLFFEMNRDTEVIGAYCFFGSRNCTKRFAELFDQEVMAKCQKDDVASRCVSIAAPLRANTYCYGVKEGGDVAFEKVMKLFRSENVQLERGRLQRALGCHNNITSLESLLLLALDRNASVIRLQDVAAMFRSVSNNPIGQEFMFDFLIKRWDQIYNSLSNEHVTMSRVISACTKGIRSDQQLEQLKNLQQNGLHADKFGEFDKVIEKTEEKLDWIKKHFQKLALFFESQIKKSR</sequence>
<dbReference type="EC" id="3.4.11.-" evidence="11"/>
<evidence type="ECO:0000256" key="2">
    <source>
        <dbReference type="ARBA" id="ARBA00022438"/>
    </source>
</evidence>
<dbReference type="PANTHER" id="PTHR11533:SF301">
    <property type="entry name" value="AMINOPEPTIDASE"/>
    <property type="match status" value="1"/>
</dbReference>
<feature type="domain" description="ERAP1-like C-terminal" evidence="14">
    <location>
        <begin position="574"/>
        <end position="874"/>
    </location>
</feature>
<dbReference type="AlphaFoldDB" id="A0AAD5WM74"/>
<protein>
    <recommendedName>
        <fullName evidence="11">Aminopeptidase</fullName>
        <ecNumber evidence="11">3.4.11.-</ecNumber>
    </recommendedName>
</protein>
<proteinExistence type="inferred from homology"/>
<comment type="caution">
    <text evidence="16">The sequence shown here is derived from an EMBL/GenBank/DDBJ whole genome shotgun (WGS) entry which is preliminary data.</text>
</comment>
<gene>
    <name evidence="16" type="ORF">KIN20_037125</name>
</gene>
<dbReference type="Gene3D" id="1.25.50.20">
    <property type="match status" value="1"/>
</dbReference>
<keyword evidence="17" id="KW-1185">Reference proteome</keyword>
<dbReference type="GO" id="GO:0070006">
    <property type="term" value="F:metalloaminopeptidase activity"/>
    <property type="evidence" value="ECO:0007669"/>
    <property type="project" value="TreeGrafter"/>
</dbReference>
<dbReference type="GO" id="GO:0016020">
    <property type="term" value="C:membrane"/>
    <property type="evidence" value="ECO:0007669"/>
    <property type="project" value="TreeGrafter"/>
</dbReference>
<feature type="site" description="Transition state stabilizer" evidence="10">
    <location>
        <position position="440"/>
    </location>
</feature>
<evidence type="ECO:0000256" key="11">
    <source>
        <dbReference type="RuleBase" id="RU364040"/>
    </source>
</evidence>
<dbReference type="InterPro" id="IPR014782">
    <property type="entry name" value="Peptidase_M1_dom"/>
</dbReference>